<sequence>MSLKRVKATAMGGRLFRNSCFGGYLAMSRVLFCVFCVTLLSTEAWHLPEGGSTRGPPAEATVDELHAALEKWEGDVAFFFYTSWDTSSRHLLGLWDQALRFFSASGPNPEKTSSSRLLNIWRQFVPPLGSLQLRRFDCEKSEAARKLCRSLGLPFLPAVLFFSYAPLREESGKRGTWSFFDADADKSLPPRSARFKGDLFMYDALLDWLQMMRRISYVQQLLERKGPETGEKVCAVGSQSATEKELADCRKRLTELEAENEALRQETRLFHRRERDTEKPQ</sequence>
<dbReference type="Proteomes" id="UP000028837">
    <property type="component" value="Unassembled WGS sequence"/>
</dbReference>
<name>A0A086K9F7_TOXGO</name>
<proteinExistence type="predicted"/>
<dbReference type="EMBL" id="AHZU02000723">
    <property type="protein sequence ID" value="KFG41025.1"/>
    <property type="molecule type" value="Genomic_DNA"/>
</dbReference>
<accession>A0A086K9F7</accession>
<evidence type="ECO:0000313" key="3">
    <source>
        <dbReference type="Proteomes" id="UP000028837"/>
    </source>
</evidence>
<dbReference type="VEuPathDB" id="ToxoDB:TGDOM2_202440"/>
<keyword evidence="2" id="KW-0472">Membrane</keyword>
<keyword evidence="1" id="KW-0175">Coiled coil</keyword>
<feature type="coiled-coil region" evidence="1">
    <location>
        <begin position="239"/>
        <end position="273"/>
    </location>
</feature>
<protein>
    <submittedName>
        <fullName evidence="2">Putative transmembrane protein</fullName>
    </submittedName>
</protein>
<evidence type="ECO:0000313" key="2">
    <source>
        <dbReference type="EMBL" id="KFG41025.1"/>
    </source>
</evidence>
<dbReference type="OrthoDB" id="361054at2759"/>
<reference evidence="2 3" key="1">
    <citation type="submission" date="2014-02" db="EMBL/GenBank/DDBJ databases">
        <authorList>
            <person name="Sibley D."/>
            <person name="Venepally P."/>
            <person name="Karamycheva S."/>
            <person name="Hadjithomas M."/>
            <person name="Khan A."/>
            <person name="Brunk B."/>
            <person name="Roos D."/>
            <person name="Caler E."/>
            <person name="Lorenzi H."/>
        </authorList>
    </citation>
    <scope>NUCLEOTIDE SEQUENCE [LARGE SCALE GENOMIC DNA]</scope>
    <source>
        <strain evidence="2 3">GAB2-2007-GAL-DOM2</strain>
    </source>
</reference>
<organism evidence="2 3">
    <name type="scientific">Toxoplasma gondii GAB2-2007-GAL-DOM2</name>
    <dbReference type="NCBI Taxonomy" id="1130820"/>
    <lineage>
        <taxon>Eukaryota</taxon>
        <taxon>Sar</taxon>
        <taxon>Alveolata</taxon>
        <taxon>Apicomplexa</taxon>
        <taxon>Conoidasida</taxon>
        <taxon>Coccidia</taxon>
        <taxon>Eucoccidiorida</taxon>
        <taxon>Eimeriorina</taxon>
        <taxon>Sarcocystidae</taxon>
        <taxon>Toxoplasma</taxon>
    </lineage>
</organism>
<gene>
    <name evidence="2" type="ORF">TGDOM2_202440</name>
</gene>
<keyword evidence="2" id="KW-0812">Transmembrane</keyword>
<comment type="caution">
    <text evidence="2">The sequence shown here is derived from an EMBL/GenBank/DDBJ whole genome shotgun (WGS) entry which is preliminary data.</text>
</comment>
<evidence type="ECO:0000256" key="1">
    <source>
        <dbReference type="SAM" id="Coils"/>
    </source>
</evidence>
<dbReference type="AlphaFoldDB" id="A0A086K9F7"/>